<dbReference type="STRING" id="292415.Tbd_1066"/>
<dbReference type="KEGG" id="tbd:Tbd_1066"/>
<feature type="compositionally biased region" description="Basic and acidic residues" evidence="1">
    <location>
        <begin position="75"/>
        <end position="90"/>
    </location>
</feature>
<protein>
    <submittedName>
        <fullName evidence="2">Uncharacterized protein</fullName>
    </submittedName>
</protein>
<reference evidence="2 3" key="1">
    <citation type="journal article" date="2006" name="J. Bacteriol.">
        <title>The genome sequence of the obligately chemolithoautotrophic, facultatively anaerobic bacterium Thiobacillus denitrificans.</title>
        <authorList>
            <person name="Beller H.R."/>
            <person name="Chain P.S."/>
            <person name="Letain T.E."/>
            <person name="Chakicherla A."/>
            <person name="Larimer F.W."/>
            <person name="Richardson P.M."/>
            <person name="Coleman M.A."/>
            <person name="Wood A.P."/>
            <person name="Kelly D.P."/>
        </authorList>
    </citation>
    <scope>NUCLEOTIDE SEQUENCE [LARGE SCALE GENOMIC DNA]</scope>
    <source>
        <strain evidence="2 3">ATCC 25259</strain>
    </source>
</reference>
<keyword evidence="3" id="KW-1185">Reference proteome</keyword>
<dbReference type="EMBL" id="CP000116">
    <property type="protein sequence ID" value="AAZ97019.1"/>
    <property type="molecule type" value="Genomic_DNA"/>
</dbReference>
<proteinExistence type="predicted"/>
<dbReference type="AlphaFoldDB" id="Q3SJY0"/>
<name>Q3SJY0_THIDA</name>
<organism evidence="2 3">
    <name type="scientific">Thiobacillus denitrificans (strain ATCC 25259 / T1)</name>
    <dbReference type="NCBI Taxonomy" id="292415"/>
    <lineage>
        <taxon>Bacteria</taxon>
        <taxon>Pseudomonadati</taxon>
        <taxon>Pseudomonadota</taxon>
        <taxon>Betaproteobacteria</taxon>
        <taxon>Nitrosomonadales</taxon>
        <taxon>Thiobacillaceae</taxon>
        <taxon>Thiobacillus</taxon>
    </lineage>
</organism>
<accession>Q3SJY0</accession>
<feature type="region of interest" description="Disordered" evidence="1">
    <location>
        <begin position="67"/>
        <end position="90"/>
    </location>
</feature>
<evidence type="ECO:0000256" key="1">
    <source>
        <dbReference type="SAM" id="MobiDB-lite"/>
    </source>
</evidence>
<dbReference type="Proteomes" id="UP000008291">
    <property type="component" value="Chromosome"/>
</dbReference>
<dbReference type="HOGENOM" id="CLU_2439841_0_0_4"/>
<gene>
    <name evidence="2" type="ordered locus">Tbd_1066</name>
</gene>
<evidence type="ECO:0000313" key="3">
    <source>
        <dbReference type="Proteomes" id="UP000008291"/>
    </source>
</evidence>
<evidence type="ECO:0000313" key="2">
    <source>
        <dbReference type="EMBL" id="AAZ97019.1"/>
    </source>
</evidence>
<sequence length="90" mass="9795">MAHVAKHARHYMRPFLCGVLSRAGLEMALGAIRTDELGAGRLRFSCTDCWRRGEADVVHAVVSASAGRGHGWNGRRQDGEGQRDTHGVTP</sequence>